<dbReference type="PANTHER" id="PTHR32309">
    <property type="entry name" value="TYROSINE-PROTEIN KINASE"/>
    <property type="match status" value="1"/>
</dbReference>
<dbReference type="AlphaFoldDB" id="A0AAJ1IF92"/>
<dbReference type="GO" id="GO:0004713">
    <property type="term" value="F:protein tyrosine kinase activity"/>
    <property type="evidence" value="ECO:0007669"/>
    <property type="project" value="TreeGrafter"/>
</dbReference>
<proteinExistence type="predicted"/>
<feature type="transmembrane region" description="Helical" evidence="2">
    <location>
        <begin position="373"/>
        <end position="392"/>
    </location>
</feature>
<accession>A0AAJ1IF92</accession>
<reference evidence="3 4" key="1">
    <citation type="submission" date="2022-12" db="EMBL/GenBank/DDBJ databases">
        <title>Metagenome assembled genome from gulf of manar.</title>
        <authorList>
            <person name="Kohli P."/>
            <person name="Pk S."/>
            <person name="Venkata Ramana C."/>
            <person name="Sasikala C."/>
        </authorList>
    </citation>
    <scope>NUCLEOTIDE SEQUENCE [LARGE SCALE GENOMIC DNA]</scope>
    <source>
        <strain evidence="3">JB008</strain>
    </source>
</reference>
<dbReference type="EMBL" id="JAQQAL010000042">
    <property type="protein sequence ID" value="MDC7228205.1"/>
    <property type="molecule type" value="Genomic_DNA"/>
</dbReference>
<evidence type="ECO:0000313" key="3">
    <source>
        <dbReference type="EMBL" id="MDC7228205.1"/>
    </source>
</evidence>
<feature type="transmembrane region" description="Helical" evidence="2">
    <location>
        <begin position="30"/>
        <end position="52"/>
    </location>
</feature>
<comment type="caution">
    <text evidence="3">The sequence shown here is derived from an EMBL/GenBank/DDBJ whole genome shotgun (WGS) entry which is preliminary data.</text>
</comment>
<evidence type="ECO:0000256" key="2">
    <source>
        <dbReference type="SAM" id="Phobius"/>
    </source>
</evidence>
<organism evidence="3 4">
    <name type="scientific">Candidatus Thalassospirochaeta sargassi</name>
    <dbReference type="NCBI Taxonomy" id="3119039"/>
    <lineage>
        <taxon>Bacteria</taxon>
        <taxon>Pseudomonadati</taxon>
        <taxon>Spirochaetota</taxon>
        <taxon>Spirochaetia</taxon>
        <taxon>Spirochaetales</taxon>
        <taxon>Spirochaetaceae</taxon>
        <taxon>Candidatus Thalassospirochaeta</taxon>
    </lineage>
</organism>
<name>A0AAJ1IF92_9SPIO</name>
<keyword evidence="1" id="KW-0175">Coiled coil</keyword>
<feature type="coiled-coil region" evidence="1">
    <location>
        <begin position="196"/>
        <end position="230"/>
    </location>
</feature>
<keyword evidence="2" id="KW-1133">Transmembrane helix</keyword>
<keyword evidence="2" id="KW-0812">Transmembrane</keyword>
<evidence type="ECO:0000256" key="1">
    <source>
        <dbReference type="SAM" id="Coils"/>
    </source>
</evidence>
<dbReference type="Proteomes" id="UP001221217">
    <property type="component" value="Unassembled WGS sequence"/>
</dbReference>
<dbReference type="PANTHER" id="PTHR32309:SF13">
    <property type="entry name" value="FERRIC ENTEROBACTIN TRANSPORT PROTEIN FEPE"/>
    <property type="match status" value="1"/>
</dbReference>
<gene>
    <name evidence="3" type="ORF">PQJ61_15695</name>
</gene>
<evidence type="ECO:0000313" key="4">
    <source>
        <dbReference type="Proteomes" id="UP001221217"/>
    </source>
</evidence>
<dbReference type="InterPro" id="IPR050445">
    <property type="entry name" value="Bact_polysacc_biosynth/exp"/>
</dbReference>
<sequence length="419" mass="47445">MADENIKIEQQTGDDEISLMDLISVIAKRWMFIFFSTFIAAVLILGYSVYTIKAAPDAPLNKLPNIYRPQVIVRLQESSSSSTLSNMLNSSDLGLLSGLVSTSAGATNADLAQALIVGNTLADQIAEEMNFIEKYHIEKFPVTSARMAFTENLTVEYAAETGFLTIGFEDIDPVFATEVVNRSLELLEERFRSLTMDSILTRKEFLEQQLADQEAELNRAQEAIIEFQKAYGIVDIESQTEAQISELTSLNSSLLQKQVELIALKEKRREEDPQVQRLENDIDNLKQLIDAKTTGFQDFSTSTDYIPQNKLPELTAVYTNLQAEATLMSQMYLTFKGQYESVKLEEADNSKQFQIIERAEVPERKAKPSRSKICLIVTIAVMFLAIFLSFIFEYFDRIKKDPVESVKLNEIRNSLRLKK</sequence>
<dbReference type="GO" id="GO:0005886">
    <property type="term" value="C:plasma membrane"/>
    <property type="evidence" value="ECO:0007669"/>
    <property type="project" value="TreeGrafter"/>
</dbReference>
<evidence type="ECO:0008006" key="5">
    <source>
        <dbReference type="Google" id="ProtNLM"/>
    </source>
</evidence>
<keyword evidence="2" id="KW-0472">Membrane</keyword>
<protein>
    <recommendedName>
        <fullName evidence="5">Polysaccharide chain length determinant N-terminal domain-containing protein</fullName>
    </recommendedName>
</protein>